<accession>A0ABT8DKR3</accession>
<organism evidence="1 2">
    <name type="scientific">Roseateles violae</name>
    <dbReference type="NCBI Taxonomy" id="3058042"/>
    <lineage>
        <taxon>Bacteria</taxon>
        <taxon>Pseudomonadati</taxon>
        <taxon>Pseudomonadota</taxon>
        <taxon>Betaproteobacteria</taxon>
        <taxon>Burkholderiales</taxon>
        <taxon>Sphaerotilaceae</taxon>
        <taxon>Roseateles</taxon>
    </lineage>
</organism>
<dbReference type="EMBL" id="JAUHHC010000001">
    <property type="protein sequence ID" value="MDN3918999.1"/>
    <property type="molecule type" value="Genomic_DNA"/>
</dbReference>
<name>A0ABT8DKR3_9BURK</name>
<comment type="caution">
    <text evidence="1">The sequence shown here is derived from an EMBL/GenBank/DDBJ whole genome shotgun (WGS) entry which is preliminary data.</text>
</comment>
<evidence type="ECO:0000313" key="2">
    <source>
        <dbReference type="Proteomes" id="UP001228044"/>
    </source>
</evidence>
<dbReference type="InterPro" id="IPR021330">
    <property type="entry name" value="DUF2939"/>
</dbReference>
<reference evidence="1 2" key="1">
    <citation type="submission" date="2023-06" db="EMBL/GenBank/DDBJ databases">
        <title>Pelomonas sp. PFR6 16S ribosomal RNA gene Genome sequencing and assembly.</title>
        <authorList>
            <person name="Woo H."/>
        </authorList>
    </citation>
    <scope>NUCLEOTIDE SEQUENCE [LARGE SCALE GENOMIC DNA]</scope>
    <source>
        <strain evidence="1 2">PFR6</strain>
    </source>
</reference>
<dbReference type="RefSeq" id="WP_290357321.1">
    <property type="nucleotide sequence ID" value="NZ_JAUHHC010000001.1"/>
</dbReference>
<dbReference type="Proteomes" id="UP001228044">
    <property type="component" value="Unassembled WGS sequence"/>
</dbReference>
<dbReference type="Pfam" id="PF11159">
    <property type="entry name" value="DUF2939"/>
    <property type="match status" value="1"/>
</dbReference>
<proteinExistence type="predicted"/>
<evidence type="ECO:0000313" key="1">
    <source>
        <dbReference type="EMBL" id="MDN3918999.1"/>
    </source>
</evidence>
<protein>
    <submittedName>
        <fullName evidence="1">DUF2939 domain-containing protein</fullName>
    </submittedName>
</protein>
<sequence length="184" mass="19563">MKKGRLPIKPLLLGALALLLLLLGLYLSPYLALREMRSAAAAQDAQKLAGYVDVEAVRESLKRGLRGRLLGTRTEAVEAEPPTPARAMGAAVAAALLGPMVDAAITPASLARVLQGQRPAAAAVALPASEPAPTDEELLTEMGYESPNRFVVSVRKRGADEEPVDLVLRRDGVVSWKLAELRLP</sequence>
<gene>
    <name evidence="1" type="ORF">QWJ38_01785</name>
</gene>
<keyword evidence="2" id="KW-1185">Reference proteome</keyword>